<feature type="compositionally biased region" description="Pro residues" evidence="1">
    <location>
        <begin position="104"/>
        <end position="124"/>
    </location>
</feature>
<organism evidence="2">
    <name type="scientific">Arundo donax</name>
    <name type="common">Giant reed</name>
    <name type="synonym">Donax arundinaceus</name>
    <dbReference type="NCBI Taxonomy" id="35708"/>
    <lineage>
        <taxon>Eukaryota</taxon>
        <taxon>Viridiplantae</taxon>
        <taxon>Streptophyta</taxon>
        <taxon>Embryophyta</taxon>
        <taxon>Tracheophyta</taxon>
        <taxon>Spermatophyta</taxon>
        <taxon>Magnoliopsida</taxon>
        <taxon>Liliopsida</taxon>
        <taxon>Poales</taxon>
        <taxon>Poaceae</taxon>
        <taxon>PACMAD clade</taxon>
        <taxon>Arundinoideae</taxon>
        <taxon>Arundineae</taxon>
        <taxon>Arundo</taxon>
    </lineage>
</organism>
<reference evidence="2" key="1">
    <citation type="submission" date="2014-09" db="EMBL/GenBank/DDBJ databases">
        <authorList>
            <person name="Magalhaes I.L.F."/>
            <person name="Oliveira U."/>
            <person name="Santos F.R."/>
            <person name="Vidigal T.H.D.A."/>
            <person name="Brescovit A.D."/>
            <person name="Santos A.J."/>
        </authorList>
    </citation>
    <scope>NUCLEOTIDE SEQUENCE</scope>
    <source>
        <tissue evidence="2">Shoot tissue taken approximately 20 cm above the soil surface</tissue>
    </source>
</reference>
<dbReference type="AlphaFoldDB" id="A0A0A9HM30"/>
<name>A0A0A9HM30_ARUDO</name>
<dbReference type="EMBL" id="GBRH01160099">
    <property type="protein sequence ID" value="JAE37797.1"/>
    <property type="molecule type" value="Transcribed_RNA"/>
</dbReference>
<reference evidence="2" key="2">
    <citation type="journal article" date="2015" name="Data Brief">
        <title>Shoot transcriptome of the giant reed, Arundo donax.</title>
        <authorList>
            <person name="Barrero R.A."/>
            <person name="Guerrero F.D."/>
            <person name="Moolhuijzen P."/>
            <person name="Goolsby J.A."/>
            <person name="Tidwell J."/>
            <person name="Bellgard S.E."/>
            <person name="Bellgard M.I."/>
        </authorList>
    </citation>
    <scope>NUCLEOTIDE SEQUENCE</scope>
    <source>
        <tissue evidence="2">Shoot tissue taken approximately 20 cm above the soil surface</tissue>
    </source>
</reference>
<sequence length="211" mass="22984">MGASGGEARDHLRLQALRLPCNLTDEQVANKIEINKYDYYCTSHSSIRILRRMRRQIHMERHRASPSSTHPRMRVSPPQPPEPPMGSLCLNRSRGADVTSRGEPQPPGPALPPQPHAPAPPPQPQSSSRRGEAGRAAHARRTPSGPGSDWIAGAAALAVLDEDEGALAPPHADPAADNHDHPCESSRRRRMSRPTASPWPHRKGGLAGWLD</sequence>
<evidence type="ECO:0000256" key="1">
    <source>
        <dbReference type="SAM" id="MobiDB-lite"/>
    </source>
</evidence>
<feature type="compositionally biased region" description="Basic and acidic residues" evidence="1">
    <location>
        <begin position="174"/>
        <end position="186"/>
    </location>
</feature>
<proteinExistence type="predicted"/>
<evidence type="ECO:0000313" key="2">
    <source>
        <dbReference type="EMBL" id="JAE37797.1"/>
    </source>
</evidence>
<protein>
    <submittedName>
        <fullName evidence="2">Uncharacterized protein</fullName>
    </submittedName>
</protein>
<feature type="region of interest" description="Disordered" evidence="1">
    <location>
        <begin position="60"/>
        <end position="211"/>
    </location>
</feature>
<accession>A0A0A9HM30</accession>